<sequence>MNVNICITDRLHESCGGNHEFKWRNVVGGDFGLSSVLLGCWTVYHMWSEGIYYFRLSSMMGDSRDLLPAGNFVDEVYLLERYKQLLTNVYDPLGCCVVLSHRLVSLWDFAVLRDWNLFWLIDLFPVSPKFVLLPVIDFSHPRS</sequence>
<accession>A0ABQ9Z5L9</accession>
<evidence type="ECO:0000313" key="1">
    <source>
        <dbReference type="EMBL" id="KAK4008198.1"/>
    </source>
</evidence>
<protein>
    <submittedName>
        <fullName evidence="1">Uncharacterized protein</fullName>
    </submittedName>
</protein>
<reference evidence="1 2" key="1">
    <citation type="journal article" date="2023" name="Nucleic Acids Res.">
        <title>The hologenome of Daphnia magna reveals possible DNA methylation and microbiome-mediated evolution of the host genome.</title>
        <authorList>
            <person name="Chaturvedi A."/>
            <person name="Li X."/>
            <person name="Dhandapani V."/>
            <person name="Marshall H."/>
            <person name="Kissane S."/>
            <person name="Cuenca-Cambronero M."/>
            <person name="Asole G."/>
            <person name="Calvet F."/>
            <person name="Ruiz-Romero M."/>
            <person name="Marangio P."/>
            <person name="Guigo R."/>
            <person name="Rago D."/>
            <person name="Mirbahai L."/>
            <person name="Eastwood N."/>
            <person name="Colbourne J.K."/>
            <person name="Zhou J."/>
            <person name="Mallon E."/>
            <person name="Orsini L."/>
        </authorList>
    </citation>
    <scope>NUCLEOTIDE SEQUENCE [LARGE SCALE GENOMIC DNA]</scope>
    <source>
        <strain evidence="1">LRV0_1</strain>
    </source>
</reference>
<name>A0ABQ9Z5L9_9CRUS</name>
<dbReference type="EMBL" id="JAOYFB010000002">
    <property type="protein sequence ID" value="KAK4008198.1"/>
    <property type="molecule type" value="Genomic_DNA"/>
</dbReference>
<comment type="caution">
    <text evidence="1">The sequence shown here is derived from an EMBL/GenBank/DDBJ whole genome shotgun (WGS) entry which is preliminary data.</text>
</comment>
<organism evidence="1 2">
    <name type="scientific">Daphnia magna</name>
    <dbReference type="NCBI Taxonomy" id="35525"/>
    <lineage>
        <taxon>Eukaryota</taxon>
        <taxon>Metazoa</taxon>
        <taxon>Ecdysozoa</taxon>
        <taxon>Arthropoda</taxon>
        <taxon>Crustacea</taxon>
        <taxon>Branchiopoda</taxon>
        <taxon>Diplostraca</taxon>
        <taxon>Cladocera</taxon>
        <taxon>Anomopoda</taxon>
        <taxon>Daphniidae</taxon>
        <taxon>Daphnia</taxon>
    </lineage>
</organism>
<gene>
    <name evidence="1" type="ORF">OUZ56_013350</name>
</gene>
<keyword evidence="2" id="KW-1185">Reference proteome</keyword>
<evidence type="ECO:0000313" key="2">
    <source>
        <dbReference type="Proteomes" id="UP001234178"/>
    </source>
</evidence>
<dbReference type="Proteomes" id="UP001234178">
    <property type="component" value="Unassembled WGS sequence"/>
</dbReference>
<proteinExistence type="predicted"/>